<keyword evidence="2 5" id="KW-0812">Transmembrane</keyword>
<feature type="transmembrane region" description="Helical" evidence="5">
    <location>
        <begin position="160"/>
        <end position="189"/>
    </location>
</feature>
<feature type="transmembrane region" description="Helical" evidence="5">
    <location>
        <begin position="56"/>
        <end position="74"/>
    </location>
</feature>
<dbReference type="GO" id="GO:0004671">
    <property type="term" value="F:protein C-terminal S-isoprenylcysteine carboxyl O-methyltransferase activity"/>
    <property type="evidence" value="ECO:0007669"/>
    <property type="project" value="InterPro"/>
</dbReference>
<evidence type="ECO:0000256" key="5">
    <source>
        <dbReference type="SAM" id="Phobius"/>
    </source>
</evidence>
<evidence type="ECO:0000313" key="7">
    <source>
        <dbReference type="Proteomes" id="UP000255165"/>
    </source>
</evidence>
<comment type="subcellular location">
    <subcellularLocation>
        <location evidence="1">Membrane</location>
        <topology evidence="1">Multi-pass membrane protein</topology>
    </subcellularLocation>
</comment>
<dbReference type="PANTHER" id="PTHR43847">
    <property type="entry name" value="BLL3993 PROTEIN"/>
    <property type="match status" value="1"/>
</dbReference>
<dbReference type="Proteomes" id="UP000255165">
    <property type="component" value="Unassembled WGS sequence"/>
</dbReference>
<dbReference type="Gene3D" id="1.20.120.1630">
    <property type="match status" value="1"/>
</dbReference>
<accession>A0A370NKQ3</accession>
<comment type="caution">
    <text evidence="6">The sequence shown here is derived from an EMBL/GenBank/DDBJ whole genome shotgun (WGS) entry which is preliminary data.</text>
</comment>
<evidence type="ECO:0000256" key="4">
    <source>
        <dbReference type="ARBA" id="ARBA00023136"/>
    </source>
</evidence>
<keyword evidence="3 5" id="KW-1133">Transmembrane helix</keyword>
<organism evidence="6 7">
    <name type="scientific">Cupriavidus lacunae</name>
    <dbReference type="NCBI Taxonomy" id="2666307"/>
    <lineage>
        <taxon>Bacteria</taxon>
        <taxon>Pseudomonadati</taxon>
        <taxon>Pseudomonadota</taxon>
        <taxon>Betaproteobacteria</taxon>
        <taxon>Burkholderiales</taxon>
        <taxon>Burkholderiaceae</taxon>
        <taxon>Cupriavidus</taxon>
    </lineage>
</organism>
<dbReference type="GO" id="GO:0032259">
    <property type="term" value="P:methylation"/>
    <property type="evidence" value="ECO:0007669"/>
    <property type="project" value="UniProtKB-KW"/>
</dbReference>
<dbReference type="GO" id="GO:0016020">
    <property type="term" value="C:membrane"/>
    <property type="evidence" value="ECO:0007669"/>
    <property type="project" value="UniProtKB-SubCell"/>
</dbReference>
<feature type="transmembrane region" description="Helical" evidence="5">
    <location>
        <begin position="86"/>
        <end position="104"/>
    </location>
</feature>
<keyword evidence="6" id="KW-0489">Methyltransferase</keyword>
<name>A0A370NKQ3_9BURK</name>
<reference evidence="7" key="1">
    <citation type="submission" date="2018-06" db="EMBL/GenBank/DDBJ databases">
        <authorList>
            <person name="Feng T."/>
            <person name="Jeon C.O."/>
        </authorList>
    </citation>
    <scope>NUCLEOTIDE SEQUENCE [LARGE SCALE GENOMIC DNA]</scope>
    <source>
        <strain evidence="7">S23</strain>
    </source>
</reference>
<gene>
    <name evidence="6" type="ORF">DN412_32650</name>
</gene>
<proteinExistence type="predicted"/>
<sequence>MQEYQAYRDQCSPSPATRIDLRELLVEAGLRSTTAILLAGFAYVAIRQWLADPTRFTLLLLVLAHCLTLGLSLFVRVPKKRDWNPVTVICSLGASYYFLAIQLAPGNHLVPEIFGAGLQAAGLAWQIYAKLTLRFSFGILPANRGIVSHGAYRFVRHPIYLGYVIADVGFLLTNFGLQNLLVCAGLYLLQYVRIYREEKLLSDDPEYRRYREKVRYRVLPGLY</sequence>
<dbReference type="AlphaFoldDB" id="A0A370NKQ3"/>
<dbReference type="InterPro" id="IPR052527">
    <property type="entry name" value="Metal_cation-efflux_comp"/>
</dbReference>
<evidence type="ECO:0000256" key="3">
    <source>
        <dbReference type="ARBA" id="ARBA00022989"/>
    </source>
</evidence>
<keyword evidence="6" id="KW-0808">Transferase</keyword>
<dbReference type="PANTHER" id="PTHR43847:SF1">
    <property type="entry name" value="BLL3993 PROTEIN"/>
    <property type="match status" value="1"/>
</dbReference>
<keyword evidence="7" id="KW-1185">Reference proteome</keyword>
<dbReference type="Pfam" id="PF04140">
    <property type="entry name" value="ICMT"/>
    <property type="match status" value="1"/>
</dbReference>
<keyword evidence="4 5" id="KW-0472">Membrane</keyword>
<dbReference type="InterPro" id="IPR007269">
    <property type="entry name" value="ICMT_MeTrfase"/>
</dbReference>
<evidence type="ECO:0000256" key="2">
    <source>
        <dbReference type="ARBA" id="ARBA00022692"/>
    </source>
</evidence>
<evidence type="ECO:0000313" key="6">
    <source>
        <dbReference type="EMBL" id="RDK06182.1"/>
    </source>
</evidence>
<dbReference type="EMBL" id="QKWJ01000069">
    <property type="protein sequence ID" value="RDK06182.1"/>
    <property type="molecule type" value="Genomic_DNA"/>
</dbReference>
<evidence type="ECO:0000256" key="1">
    <source>
        <dbReference type="ARBA" id="ARBA00004141"/>
    </source>
</evidence>
<feature type="transmembrane region" description="Helical" evidence="5">
    <location>
        <begin position="28"/>
        <end position="50"/>
    </location>
</feature>
<protein>
    <submittedName>
        <fullName evidence="6">Isoprenylcysteine carboxyl methyltransferase</fullName>
    </submittedName>
</protein>